<gene>
    <name evidence="8" type="ORF">NQ519_08185</name>
</gene>
<evidence type="ECO:0000256" key="5">
    <source>
        <dbReference type="ARBA" id="ARBA00023136"/>
    </source>
</evidence>
<reference evidence="8" key="1">
    <citation type="journal article" date="2022" name="Cell">
        <title>Design, construction, and in vivo augmentation of a complex gut microbiome.</title>
        <authorList>
            <person name="Cheng A.G."/>
            <person name="Ho P.Y."/>
            <person name="Aranda-Diaz A."/>
            <person name="Jain S."/>
            <person name="Yu F.B."/>
            <person name="Meng X."/>
            <person name="Wang M."/>
            <person name="Iakiviak M."/>
            <person name="Nagashima K."/>
            <person name="Zhao A."/>
            <person name="Murugkar P."/>
            <person name="Patil A."/>
            <person name="Atabakhsh K."/>
            <person name="Weakley A."/>
            <person name="Yan J."/>
            <person name="Brumbaugh A.R."/>
            <person name="Higginbottom S."/>
            <person name="Dimas A."/>
            <person name="Shiver A.L."/>
            <person name="Deutschbauer A."/>
            <person name="Neff N."/>
            <person name="Sonnenburg J.L."/>
            <person name="Huang K.C."/>
            <person name="Fischbach M.A."/>
        </authorList>
    </citation>
    <scope>NUCLEOTIDE SEQUENCE</scope>
    <source>
        <strain evidence="8">JC50</strain>
    </source>
</reference>
<dbReference type="PANTHER" id="PTHR32309:SF13">
    <property type="entry name" value="FERRIC ENTEROBACTIN TRANSPORT PROTEIN FEPE"/>
    <property type="match status" value="1"/>
</dbReference>
<keyword evidence="4 6" id="KW-1133">Transmembrane helix</keyword>
<evidence type="ECO:0000313" key="8">
    <source>
        <dbReference type="EMBL" id="UWN63756.1"/>
    </source>
</evidence>
<organism evidence="8 9">
    <name type="scientific">Alistipes senegalensis JC50</name>
    <dbReference type="NCBI Taxonomy" id="1033732"/>
    <lineage>
        <taxon>Bacteria</taxon>
        <taxon>Pseudomonadati</taxon>
        <taxon>Bacteroidota</taxon>
        <taxon>Bacteroidia</taxon>
        <taxon>Bacteroidales</taxon>
        <taxon>Rikenellaceae</taxon>
        <taxon>Alistipes</taxon>
    </lineage>
</organism>
<accession>A0ABY5V4M0</accession>
<name>A0ABY5V4M0_9BACT</name>
<dbReference type="InterPro" id="IPR003856">
    <property type="entry name" value="LPS_length_determ_N"/>
</dbReference>
<dbReference type="EMBL" id="CP102252">
    <property type="protein sequence ID" value="UWN63756.1"/>
    <property type="molecule type" value="Genomic_DNA"/>
</dbReference>
<evidence type="ECO:0000256" key="6">
    <source>
        <dbReference type="SAM" id="Phobius"/>
    </source>
</evidence>
<dbReference type="RefSeq" id="WP_019151647.1">
    <property type="nucleotide sequence ID" value="NZ_CP102252.1"/>
</dbReference>
<dbReference type="PANTHER" id="PTHR32309">
    <property type="entry name" value="TYROSINE-PROTEIN KINASE"/>
    <property type="match status" value="1"/>
</dbReference>
<protein>
    <submittedName>
        <fullName evidence="8">Wzz/FepE/Etk N-terminal domain-containing protein</fullName>
    </submittedName>
</protein>
<proteinExistence type="predicted"/>
<feature type="domain" description="Polysaccharide chain length determinant N-terminal" evidence="7">
    <location>
        <begin position="15"/>
        <end position="69"/>
    </location>
</feature>
<keyword evidence="5 6" id="KW-0472">Membrane</keyword>
<feature type="transmembrane region" description="Helical" evidence="6">
    <location>
        <begin position="33"/>
        <end position="51"/>
    </location>
</feature>
<dbReference type="Pfam" id="PF02706">
    <property type="entry name" value="Wzz"/>
    <property type="match status" value="1"/>
</dbReference>
<evidence type="ECO:0000256" key="4">
    <source>
        <dbReference type="ARBA" id="ARBA00022989"/>
    </source>
</evidence>
<dbReference type="Proteomes" id="UP001058267">
    <property type="component" value="Chromosome"/>
</dbReference>
<evidence type="ECO:0000259" key="7">
    <source>
        <dbReference type="Pfam" id="PF02706"/>
    </source>
</evidence>
<evidence type="ECO:0000313" key="9">
    <source>
        <dbReference type="Proteomes" id="UP001058267"/>
    </source>
</evidence>
<keyword evidence="3 6" id="KW-0812">Transmembrane</keyword>
<keyword evidence="9" id="KW-1185">Reference proteome</keyword>
<comment type="subcellular location">
    <subcellularLocation>
        <location evidence="1">Cell membrane</location>
        <topology evidence="1">Multi-pass membrane protein</topology>
    </subcellularLocation>
</comment>
<evidence type="ECO:0000256" key="2">
    <source>
        <dbReference type="ARBA" id="ARBA00022475"/>
    </source>
</evidence>
<keyword evidence="2" id="KW-1003">Cell membrane</keyword>
<sequence length="372" mass="41433">MESNNMQQQPETADQEIDLIELAQKLWQGRRMIVRWCIAGALAGLVIGFSIPKEYTVTVKLAPEIQGGKTSLGGLGSLASIAGINMGNMNSADAVSPDLYPDIVQSVPFMTELFGVEVADAKDRKTMPLYDYVSEELRGPWWGAVLAAPFKALGWFAGLFRAEEPEDEGPTDPFRLTKEENEVVRSLQERISTSVDKKTQVVSLSVTMQDPLIAATLTDTVMLNLQNHITQYRTDKARHDLEFTQRLFDEAQGKYYAAQQRYAQYVDQNQALSRRSFRTEEERLQNEMSLAYSLYNQTAQQLQLARAKVQESTPVYAVVQPATVPLKPSKPSKMMILVGCVFLAGAAAAVWLLFGKEFIGAFGKQEKTDDSI</sequence>
<evidence type="ECO:0000256" key="1">
    <source>
        <dbReference type="ARBA" id="ARBA00004651"/>
    </source>
</evidence>
<dbReference type="InterPro" id="IPR050445">
    <property type="entry name" value="Bact_polysacc_biosynth/exp"/>
</dbReference>
<feature type="transmembrane region" description="Helical" evidence="6">
    <location>
        <begin position="334"/>
        <end position="354"/>
    </location>
</feature>
<evidence type="ECO:0000256" key="3">
    <source>
        <dbReference type="ARBA" id="ARBA00022692"/>
    </source>
</evidence>